<name>A0ABT3TB47_9GAMM</name>
<accession>A0ABT3TB47</accession>
<organism evidence="11 12">
    <name type="scientific">Candidatus Litorirhabdus singularis</name>
    <dbReference type="NCBI Taxonomy" id="2518993"/>
    <lineage>
        <taxon>Bacteria</taxon>
        <taxon>Pseudomonadati</taxon>
        <taxon>Pseudomonadota</taxon>
        <taxon>Gammaproteobacteria</taxon>
        <taxon>Cellvibrionales</taxon>
        <taxon>Halieaceae</taxon>
        <taxon>Candidatus Litorirhabdus</taxon>
    </lineage>
</organism>
<feature type="domain" description="Tetrapyrrole biosynthesis uroporphyrinogen III synthase" evidence="10">
    <location>
        <begin position="2"/>
        <end position="214"/>
    </location>
</feature>
<dbReference type="Gene3D" id="3.40.50.10090">
    <property type="match status" value="2"/>
</dbReference>
<dbReference type="Proteomes" id="UP001143362">
    <property type="component" value="Unassembled WGS sequence"/>
</dbReference>
<evidence type="ECO:0000313" key="12">
    <source>
        <dbReference type="Proteomes" id="UP001143362"/>
    </source>
</evidence>
<proteinExistence type="inferred from homology"/>
<evidence type="ECO:0000256" key="7">
    <source>
        <dbReference type="ARBA" id="ARBA00040167"/>
    </source>
</evidence>
<keyword evidence="5 9" id="KW-0627">Porphyrin biosynthesis</keyword>
<dbReference type="PANTHER" id="PTHR38042:SF1">
    <property type="entry name" value="UROPORPHYRINOGEN-III SYNTHASE, CHLOROPLASTIC"/>
    <property type="match status" value="1"/>
</dbReference>
<keyword evidence="12" id="KW-1185">Reference proteome</keyword>
<dbReference type="EC" id="4.2.1.75" evidence="3 9"/>
<dbReference type="SUPFAM" id="SSF69618">
    <property type="entry name" value="HemD-like"/>
    <property type="match status" value="1"/>
</dbReference>
<evidence type="ECO:0000256" key="1">
    <source>
        <dbReference type="ARBA" id="ARBA00004772"/>
    </source>
</evidence>
<evidence type="ECO:0000256" key="2">
    <source>
        <dbReference type="ARBA" id="ARBA00008133"/>
    </source>
</evidence>
<comment type="caution">
    <text evidence="11">The sequence shown here is derived from an EMBL/GenBank/DDBJ whole genome shotgun (WGS) entry which is preliminary data.</text>
</comment>
<dbReference type="InterPro" id="IPR036108">
    <property type="entry name" value="4pyrrol_syn_uPrphyn_synt_sf"/>
</dbReference>
<dbReference type="InterPro" id="IPR039793">
    <property type="entry name" value="UROS/Hem4"/>
</dbReference>
<comment type="similarity">
    <text evidence="2 9">Belongs to the uroporphyrinogen-III synthase family.</text>
</comment>
<dbReference type="InterPro" id="IPR003754">
    <property type="entry name" value="4pyrrol_synth_uPrphyn_synth"/>
</dbReference>
<comment type="function">
    <text evidence="6 9">Catalyzes cyclization of the linear tetrapyrrole, hydroxymethylbilane, to the macrocyclic uroporphyrinogen III.</text>
</comment>
<gene>
    <name evidence="11" type="ORF">EYC98_01450</name>
</gene>
<evidence type="ECO:0000256" key="9">
    <source>
        <dbReference type="RuleBase" id="RU366031"/>
    </source>
</evidence>
<evidence type="ECO:0000256" key="3">
    <source>
        <dbReference type="ARBA" id="ARBA00013109"/>
    </source>
</evidence>
<dbReference type="Pfam" id="PF02602">
    <property type="entry name" value="HEM4"/>
    <property type="match status" value="1"/>
</dbReference>
<keyword evidence="4 9" id="KW-0456">Lyase</keyword>
<evidence type="ECO:0000256" key="5">
    <source>
        <dbReference type="ARBA" id="ARBA00023244"/>
    </source>
</evidence>
<sequence>MPLLVIEALQTLSYEAQQALEQLASFSHLIFVSANAVRVGMDRINQRWSELPAELSCYCVGAASAGLLQSYGVTAAYPLEAMTSEGLLALPGLANSHGERVLIVKGEGGREHLQQQLQARGAAVTTLPVYRRLPFWYTDVELQQLLGEPRPLAMLVNSGESLHNMVSLLNRGAAQGGLDSLLVVPGQRVAGLAGELGFTNIEVAGNATDGAMLEALAQRLAGEVKSGRNR</sequence>
<reference evidence="11" key="1">
    <citation type="submission" date="2019-02" db="EMBL/GenBank/DDBJ databases">
        <authorList>
            <person name="Li S.-H."/>
        </authorList>
    </citation>
    <scope>NUCLEOTIDE SEQUENCE</scope>
    <source>
        <strain evidence="11">IMCC14734</strain>
    </source>
</reference>
<comment type="catalytic activity">
    <reaction evidence="8 9">
        <text>hydroxymethylbilane = uroporphyrinogen III + H2O</text>
        <dbReference type="Rhea" id="RHEA:18965"/>
        <dbReference type="ChEBI" id="CHEBI:15377"/>
        <dbReference type="ChEBI" id="CHEBI:57308"/>
        <dbReference type="ChEBI" id="CHEBI:57845"/>
        <dbReference type="EC" id="4.2.1.75"/>
    </reaction>
</comment>
<dbReference type="PANTHER" id="PTHR38042">
    <property type="entry name" value="UROPORPHYRINOGEN-III SYNTHASE, CHLOROPLASTIC"/>
    <property type="match status" value="1"/>
</dbReference>
<evidence type="ECO:0000256" key="6">
    <source>
        <dbReference type="ARBA" id="ARBA00037589"/>
    </source>
</evidence>
<comment type="pathway">
    <text evidence="1 9">Porphyrin-containing compound metabolism; protoporphyrin-IX biosynthesis; coproporphyrinogen-III from 5-aminolevulinate: step 3/4.</text>
</comment>
<evidence type="ECO:0000256" key="8">
    <source>
        <dbReference type="ARBA" id="ARBA00048617"/>
    </source>
</evidence>
<evidence type="ECO:0000313" key="11">
    <source>
        <dbReference type="EMBL" id="MCX2979521.1"/>
    </source>
</evidence>
<protein>
    <recommendedName>
        <fullName evidence="7 9">Uroporphyrinogen-III synthase</fullName>
        <ecNumber evidence="3 9">4.2.1.75</ecNumber>
    </recommendedName>
</protein>
<dbReference type="CDD" id="cd06578">
    <property type="entry name" value="HemD"/>
    <property type="match status" value="1"/>
</dbReference>
<dbReference type="EMBL" id="SHNN01000001">
    <property type="protein sequence ID" value="MCX2979521.1"/>
    <property type="molecule type" value="Genomic_DNA"/>
</dbReference>
<evidence type="ECO:0000259" key="10">
    <source>
        <dbReference type="Pfam" id="PF02602"/>
    </source>
</evidence>
<evidence type="ECO:0000256" key="4">
    <source>
        <dbReference type="ARBA" id="ARBA00023239"/>
    </source>
</evidence>